<dbReference type="STRING" id="177439.DP1308"/>
<evidence type="ECO:0000256" key="14">
    <source>
        <dbReference type="SAM" id="Phobius"/>
    </source>
</evidence>
<keyword evidence="9 13" id="KW-0482">Metalloprotease</keyword>
<dbReference type="Gene3D" id="3.30.2010.10">
    <property type="entry name" value="Metalloproteases ('zincins'), catalytic domain"/>
    <property type="match status" value="1"/>
</dbReference>
<dbReference type="InterPro" id="IPR001915">
    <property type="entry name" value="Peptidase_M48"/>
</dbReference>
<evidence type="ECO:0000313" key="17">
    <source>
        <dbReference type="EMBL" id="CAG36037.1"/>
    </source>
</evidence>
<sequence length="412" mass="46495">MNIWLALIVIFLITTWFLETILTLLNLRNQPAQLPKKFADIYSPDKYQDSLLYNKATTRCSLLEKTTSTLLSLGFLLLGGFNALDQIARRGGYGEIITGLLFIGLLLLVFFIIGLPFQLYSTFVIEEGFGFNRTTLKTFAEDTIKACLLAIILGGPFLAAIFWFFLKAGPHAWIYCWLGTTLFSFCLQLLAPTLIMPLFNKFSPLQEGSLKEKISSYVKAQKFSVGGIFTMDGSKRSAKLNAYFTGFGKLRKIVLFDTLVAKLHEKEIVAVLAHEVGHAKCNHLWKNILLSTLHSGLVFFLLSLGLTQKDFAVAFNMEASSIYASLFFFSYLLKPMDFIISLFFNSLSRSHEYEADNYAAKTTGSGAELISALKKLSQENYSNLSPHPLYVRFYYSHPPVRDRIENLERKNA</sequence>
<dbReference type="Pfam" id="PF16491">
    <property type="entry name" value="Peptidase_M48_N"/>
    <property type="match status" value="1"/>
</dbReference>
<feature type="transmembrane region" description="Helical" evidence="14">
    <location>
        <begin position="312"/>
        <end position="333"/>
    </location>
</feature>
<proteinExistence type="inferred from homology"/>
<protein>
    <submittedName>
        <fullName evidence="17">Related to CAAX prenyl protease</fullName>
    </submittedName>
</protein>
<name>Q6ANN7_DESPS</name>
<dbReference type="HOGENOM" id="CLU_025947_1_0_7"/>
<feature type="active site" description="Proton donor" evidence="11">
    <location>
        <position position="356"/>
    </location>
</feature>
<gene>
    <name evidence="17" type="ordered locus">DP1308</name>
</gene>
<comment type="similarity">
    <text evidence="13">Belongs to the peptidase M48 family.</text>
</comment>
<keyword evidence="18" id="KW-1185">Reference proteome</keyword>
<dbReference type="AlphaFoldDB" id="Q6ANN7"/>
<evidence type="ECO:0000256" key="10">
    <source>
        <dbReference type="ARBA" id="ARBA00023136"/>
    </source>
</evidence>
<dbReference type="GO" id="GO:0071586">
    <property type="term" value="P:CAAX-box protein processing"/>
    <property type="evidence" value="ECO:0007669"/>
    <property type="project" value="InterPro"/>
</dbReference>
<keyword evidence="7 12" id="KW-0862">Zinc</keyword>
<dbReference type="Pfam" id="PF01435">
    <property type="entry name" value="Peptidase_M48"/>
    <property type="match status" value="1"/>
</dbReference>
<evidence type="ECO:0000256" key="13">
    <source>
        <dbReference type="RuleBase" id="RU003983"/>
    </source>
</evidence>
<evidence type="ECO:0000256" key="4">
    <source>
        <dbReference type="ARBA" id="ARBA00022723"/>
    </source>
</evidence>
<dbReference type="InterPro" id="IPR032456">
    <property type="entry name" value="Peptidase_M48_N"/>
</dbReference>
<keyword evidence="3 14" id="KW-0812">Transmembrane</keyword>
<dbReference type="OrthoDB" id="9781930at2"/>
<evidence type="ECO:0000256" key="12">
    <source>
        <dbReference type="PIRSR" id="PIRSR627057-2"/>
    </source>
</evidence>
<dbReference type="InterPro" id="IPR027057">
    <property type="entry name" value="CAXX_Prtase_1"/>
</dbReference>
<evidence type="ECO:0000313" key="18">
    <source>
        <dbReference type="Proteomes" id="UP000000602"/>
    </source>
</evidence>
<feature type="transmembrane region" description="Helical" evidence="14">
    <location>
        <begin position="146"/>
        <end position="166"/>
    </location>
</feature>
<keyword evidence="8 14" id="KW-1133">Transmembrane helix</keyword>
<accession>Q6ANN7</accession>
<evidence type="ECO:0000259" key="15">
    <source>
        <dbReference type="Pfam" id="PF01435"/>
    </source>
</evidence>
<evidence type="ECO:0000256" key="6">
    <source>
        <dbReference type="ARBA" id="ARBA00022824"/>
    </source>
</evidence>
<reference evidence="18" key="1">
    <citation type="journal article" date="2004" name="Environ. Microbiol.">
        <title>The genome of Desulfotalea psychrophila, a sulfate-reducing bacterium from permanently cold Arctic sediments.</title>
        <authorList>
            <person name="Rabus R."/>
            <person name="Ruepp A."/>
            <person name="Frickey T."/>
            <person name="Rattei T."/>
            <person name="Fartmann B."/>
            <person name="Stark M."/>
            <person name="Bauer M."/>
            <person name="Zibat A."/>
            <person name="Lombardot T."/>
            <person name="Becker I."/>
            <person name="Amann J."/>
            <person name="Gellner K."/>
            <person name="Teeling H."/>
            <person name="Leuschner W.D."/>
            <person name="Gloeckner F.-O."/>
            <person name="Lupas A.N."/>
            <person name="Amann R."/>
            <person name="Klenk H.-P."/>
        </authorList>
    </citation>
    <scope>NUCLEOTIDE SEQUENCE [LARGE SCALE GENOMIC DNA]</scope>
    <source>
        <strain evidence="18">DSM 12343 / LSv54</strain>
    </source>
</reference>
<dbReference type="Proteomes" id="UP000000602">
    <property type="component" value="Chromosome"/>
</dbReference>
<evidence type="ECO:0000256" key="3">
    <source>
        <dbReference type="ARBA" id="ARBA00022692"/>
    </source>
</evidence>
<feature type="domain" description="Peptidase M48" evidence="15">
    <location>
        <begin position="204"/>
        <end position="409"/>
    </location>
</feature>
<feature type="transmembrane region" description="Helical" evidence="14">
    <location>
        <begin position="96"/>
        <end position="125"/>
    </location>
</feature>
<feature type="active site" evidence="11">
    <location>
        <position position="275"/>
    </location>
</feature>
<dbReference type="FunFam" id="3.30.2010.10:FF:000002">
    <property type="entry name" value="CAAX prenyl protease"/>
    <property type="match status" value="1"/>
</dbReference>
<keyword evidence="4 12" id="KW-0479">Metal-binding</keyword>
<keyword evidence="6" id="KW-0256">Endoplasmic reticulum</keyword>
<organism evidence="17 18">
    <name type="scientific">Desulfotalea psychrophila (strain LSv54 / DSM 12343)</name>
    <dbReference type="NCBI Taxonomy" id="177439"/>
    <lineage>
        <taxon>Bacteria</taxon>
        <taxon>Pseudomonadati</taxon>
        <taxon>Thermodesulfobacteriota</taxon>
        <taxon>Desulfobulbia</taxon>
        <taxon>Desulfobulbales</taxon>
        <taxon>Desulfocapsaceae</taxon>
        <taxon>Desulfotalea</taxon>
    </lineage>
</organism>
<dbReference type="EMBL" id="CR522870">
    <property type="protein sequence ID" value="CAG36037.1"/>
    <property type="molecule type" value="Genomic_DNA"/>
</dbReference>
<dbReference type="GO" id="GO:0004222">
    <property type="term" value="F:metalloendopeptidase activity"/>
    <property type="evidence" value="ECO:0007669"/>
    <property type="project" value="InterPro"/>
</dbReference>
<comment type="subcellular location">
    <subcellularLocation>
        <location evidence="1">Endoplasmic reticulum membrane</location>
        <topology evidence="1">Multi-pass membrane protein</topology>
    </subcellularLocation>
</comment>
<keyword evidence="10 14" id="KW-0472">Membrane</keyword>
<dbReference type="GO" id="GO:0046872">
    <property type="term" value="F:metal ion binding"/>
    <property type="evidence" value="ECO:0007669"/>
    <property type="project" value="UniProtKB-KW"/>
</dbReference>
<evidence type="ECO:0000256" key="9">
    <source>
        <dbReference type="ARBA" id="ARBA00023049"/>
    </source>
</evidence>
<dbReference type="CDD" id="cd07343">
    <property type="entry name" value="M48A_Zmpste24p_like"/>
    <property type="match status" value="1"/>
</dbReference>
<dbReference type="eggNOG" id="COG0501">
    <property type="taxonomic scope" value="Bacteria"/>
</dbReference>
<evidence type="ECO:0000256" key="1">
    <source>
        <dbReference type="ARBA" id="ARBA00004477"/>
    </source>
</evidence>
<keyword evidence="2 13" id="KW-0645">Protease</keyword>
<evidence type="ECO:0000256" key="8">
    <source>
        <dbReference type="ARBA" id="ARBA00022989"/>
    </source>
</evidence>
<evidence type="ECO:0000256" key="11">
    <source>
        <dbReference type="PIRSR" id="PIRSR627057-1"/>
    </source>
</evidence>
<feature type="binding site" evidence="12">
    <location>
        <position position="352"/>
    </location>
    <ligand>
        <name>Zn(2+)</name>
        <dbReference type="ChEBI" id="CHEBI:29105"/>
        <note>catalytic</note>
    </ligand>
</feature>
<evidence type="ECO:0000256" key="5">
    <source>
        <dbReference type="ARBA" id="ARBA00022801"/>
    </source>
</evidence>
<evidence type="ECO:0000256" key="2">
    <source>
        <dbReference type="ARBA" id="ARBA00022670"/>
    </source>
</evidence>
<feature type="transmembrane region" description="Helical" evidence="14">
    <location>
        <begin position="6"/>
        <end position="27"/>
    </location>
</feature>
<evidence type="ECO:0000259" key="16">
    <source>
        <dbReference type="Pfam" id="PF16491"/>
    </source>
</evidence>
<keyword evidence="5 13" id="KW-0378">Hydrolase</keyword>
<feature type="transmembrane region" description="Helical" evidence="14">
    <location>
        <begin position="288"/>
        <end position="306"/>
    </location>
</feature>
<feature type="transmembrane region" description="Helical" evidence="14">
    <location>
        <begin position="172"/>
        <end position="191"/>
    </location>
</feature>
<evidence type="ECO:0000256" key="7">
    <source>
        <dbReference type="ARBA" id="ARBA00022833"/>
    </source>
</evidence>
<dbReference type="PANTHER" id="PTHR10120">
    <property type="entry name" value="CAAX PRENYL PROTEASE 1"/>
    <property type="match status" value="1"/>
</dbReference>
<feature type="binding site" evidence="12">
    <location>
        <position position="274"/>
    </location>
    <ligand>
        <name>Zn(2+)</name>
        <dbReference type="ChEBI" id="CHEBI:29105"/>
        <note>catalytic</note>
    </ligand>
</feature>
<feature type="domain" description="CAAX prenyl protease 1 N-terminal" evidence="16">
    <location>
        <begin position="26"/>
        <end position="201"/>
    </location>
</feature>
<comment type="cofactor">
    <cofactor evidence="12 13">
        <name>Zn(2+)</name>
        <dbReference type="ChEBI" id="CHEBI:29105"/>
    </cofactor>
    <text evidence="12 13">Binds 1 zinc ion per subunit.</text>
</comment>
<dbReference type="KEGG" id="dps:DP1308"/>
<feature type="binding site" evidence="12">
    <location>
        <position position="278"/>
    </location>
    <ligand>
        <name>Zn(2+)</name>
        <dbReference type="ChEBI" id="CHEBI:29105"/>
        <note>catalytic</note>
    </ligand>
</feature>
<dbReference type="RefSeq" id="WP_011188549.1">
    <property type="nucleotide sequence ID" value="NC_006138.1"/>
</dbReference>